<sequence>MMPYERNVDLPKNLQRLLPEHAQDIYRETVKHAYALLPATSRRRPAGCAATRPAEGRRHPKETGENCLDQALLHHAA</sequence>
<organism evidence="2 3">
    <name type="scientific">Methylocystis hirsuta</name>
    <dbReference type="NCBI Taxonomy" id="369798"/>
    <lineage>
        <taxon>Bacteria</taxon>
        <taxon>Pseudomonadati</taxon>
        <taxon>Pseudomonadota</taxon>
        <taxon>Alphaproteobacteria</taxon>
        <taxon>Hyphomicrobiales</taxon>
        <taxon>Methylocystaceae</taxon>
        <taxon>Methylocystis</taxon>
    </lineage>
</organism>
<dbReference type="Proteomes" id="UP000268623">
    <property type="component" value="Unassembled WGS sequence"/>
</dbReference>
<dbReference type="AlphaFoldDB" id="A0A3M9XLG3"/>
<feature type="region of interest" description="Disordered" evidence="1">
    <location>
        <begin position="43"/>
        <end position="68"/>
    </location>
</feature>
<evidence type="ECO:0000313" key="2">
    <source>
        <dbReference type="EMBL" id="RNJ48656.1"/>
    </source>
</evidence>
<gene>
    <name evidence="2" type="ORF">D1O30_02450</name>
</gene>
<evidence type="ECO:0000256" key="1">
    <source>
        <dbReference type="SAM" id="MobiDB-lite"/>
    </source>
</evidence>
<dbReference type="Gene3D" id="1.10.1740.70">
    <property type="entry name" value="ChaB"/>
    <property type="match status" value="1"/>
</dbReference>
<name>A0A3M9XLG3_9HYPH</name>
<feature type="compositionally biased region" description="Basic and acidic residues" evidence="1">
    <location>
        <begin position="54"/>
        <end position="64"/>
    </location>
</feature>
<proteinExistence type="predicted"/>
<reference evidence="2 3" key="1">
    <citation type="submission" date="2018-08" db="EMBL/GenBank/DDBJ databases">
        <title>Genome sequence of Methylocystis hirsuta CSC1, a methanotroph able to accumulate PHAs.</title>
        <authorList>
            <person name="Bordel S."/>
            <person name="Rodriguez E."/>
            <person name="Gancedo J."/>
            <person name="Munoz R."/>
        </authorList>
    </citation>
    <scope>NUCLEOTIDE SEQUENCE [LARGE SCALE GENOMIC DNA]</scope>
    <source>
        <strain evidence="2 3">CSC1</strain>
    </source>
</reference>
<comment type="caution">
    <text evidence="2">The sequence shown here is derived from an EMBL/GenBank/DDBJ whole genome shotgun (WGS) entry which is preliminary data.</text>
</comment>
<dbReference type="EMBL" id="QWDD01000001">
    <property type="protein sequence ID" value="RNJ48656.1"/>
    <property type="molecule type" value="Genomic_DNA"/>
</dbReference>
<dbReference type="SUPFAM" id="SSF140376">
    <property type="entry name" value="ChaB-like"/>
    <property type="match status" value="1"/>
</dbReference>
<evidence type="ECO:0000313" key="3">
    <source>
        <dbReference type="Proteomes" id="UP000268623"/>
    </source>
</evidence>
<protein>
    <submittedName>
        <fullName evidence="2">Cation transporter</fullName>
    </submittedName>
</protein>
<dbReference type="InterPro" id="IPR037205">
    <property type="entry name" value="ChaB_sf"/>
</dbReference>
<keyword evidence="3" id="KW-1185">Reference proteome</keyword>
<accession>A0A3M9XLG3</accession>